<dbReference type="SUPFAM" id="SSF46894">
    <property type="entry name" value="C-terminal effector domain of the bipartite response regulators"/>
    <property type="match status" value="1"/>
</dbReference>
<evidence type="ECO:0000256" key="1">
    <source>
        <dbReference type="ARBA" id="ARBA00023015"/>
    </source>
</evidence>
<keyword evidence="1" id="KW-0805">Transcription regulation</keyword>
<dbReference type="AlphaFoldDB" id="A0A7T0BV28"/>
<evidence type="ECO:0000256" key="2">
    <source>
        <dbReference type="ARBA" id="ARBA00023125"/>
    </source>
</evidence>
<accession>A0A7T0BV28</accession>
<dbReference type="SMART" id="SM00421">
    <property type="entry name" value="HTH_LUXR"/>
    <property type="match status" value="1"/>
</dbReference>
<name>A0A7T0BV28_9BACT</name>
<dbReference type="KEGG" id="nli:G3M70_06195"/>
<feature type="domain" description="HTH luxR-type" evidence="4">
    <location>
        <begin position="245"/>
        <end position="310"/>
    </location>
</feature>
<gene>
    <name evidence="5" type="ORF">G3M70_06195</name>
</gene>
<dbReference type="GO" id="GO:0006355">
    <property type="term" value="P:regulation of DNA-templated transcription"/>
    <property type="evidence" value="ECO:0007669"/>
    <property type="project" value="InterPro"/>
</dbReference>
<dbReference type="EMBL" id="CP048685">
    <property type="protein sequence ID" value="QPJ61499.1"/>
    <property type="molecule type" value="Genomic_DNA"/>
</dbReference>
<dbReference type="InterPro" id="IPR000792">
    <property type="entry name" value="Tscrpt_reg_LuxR_C"/>
</dbReference>
<dbReference type="CDD" id="cd06170">
    <property type="entry name" value="LuxR_C_like"/>
    <property type="match status" value="1"/>
</dbReference>
<dbReference type="InterPro" id="IPR036388">
    <property type="entry name" value="WH-like_DNA-bd_sf"/>
</dbReference>
<evidence type="ECO:0000313" key="6">
    <source>
        <dbReference type="Proteomes" id="UP000594688"/>
    </source>
</evidence>
<dbReference type="PANTHER" id="PTHR44688:SF16">
    <property type="entry name" value="DNA-BINDING TRANSCRIPTIONAL ACTIVATOR DEVR_DOSR"/>
    <property type="match status" value="1"/>
</dbReference>
<keyword evidence="2" id="KW-0238">DNA-binding</keyword>
<dbReference type="GO" id="GO:0003677">
    <property type="term" value="F:DNA binding"/>
    <property type="evidence" value="ECO:0007669"/>
    <property type="project" value="UniProtKB-KW"/>
</dbReference>
<dbReference type="Pfam" id="PF00196">
    <property type="entry name" value="GerE"/>
    <property type="match status" value="1"/>
</dbReference>
<dbReference type="PROSITE" id="PS50043">
    <property type="entry name" value="HTH_LUXR_2"/>
    <property type="match status" value="1"/>
</dbReference>
<dbReference type="InterPro" id="IPR016032">
    <property type="entry name" value="Sig_transdc_resp-reg_C-effctor"/>
</dbReference>
<reference evidence="5 6" key="1">
    <citation type="submission" date="2020-02" db="EMBL/GenBank/DDBJ databases">
        <title>Genomic and physiological characterization of two novel Nitrospinaceae genera.</title>
        <authorList>
            <person name="Mueller A.J."/>
            <person name="Jung M.-Y."/>
            <person name="Strachan C.R."/>
            <person name="Herbold C.W."/>
            <person name="Kirkegaard R.H."/>
            <person name="Daims H."/>
        </authorList>
    </citation>
    <scope>NUCLEOTIDE SEQUENCE [LARGE SCALE GENOMIC DNA]</scope>
    <source>
        <strain evidence="5">EB</strain>
    </source>
</reference>
<evidence type="ECO:0000259" key="4">
    <source>
        <dbReference type="PROSITE" id="PS50043"/>
    </source>
</evidence>
<dbReference type="Proteomes" id="UP000594688">
    <property type="component" value="Chromosome"/>
</dbReference>
<dbReference type="PANTHER" id="PTHR44688">
    <property type="entry name" value="DNA-BINDING TRANSCRIPTIONAL ACTIVATOR DEVR_DOSR"/>
    <property type="match status" value="1"/>
</dbReference>
<evidence type="ECO:0000313" key="5">
    <source>
        <dbReference type="EMBL" id="QPJ61499.1"/>
    </source>
</evidence>
<dbReference type="Gene3D" id="1.10.10.10">
    <property type="entry name" value="Winged helix-like DNA-binding domain superfamily/Winged helix DNA-binding domain"/>
    <property type="match status" value="1"/>
</dbReference>
<proteinExistence type="predicted"/>
<evidence type="ECO:0000256" key="3">
    <source>
        <dbReference type="ARBA" id="ARBA00023163"/>
    </source>
</evidence>
<keyword evidence="3" id="KW-0804">Transcription</keyword>
<sequence>MAKPALISMNLPALQKFVKALSTCNTRKAYEETLKEFSSPLLELSEISTIDGFEILRKKGSKEKGSSLSKLSDDLEKLAQTIQGILVADPGKPDESESSVLWLQRCISLFLVKKYFQVELLEEARKFQVALEILVEPGLGFALVDMDMQINYCNAVMREEFEIKNGGALPEALNRLVKKKPTPKVQASPLDDVSRITTDYNFFNWNNKNYRVTVRLLNGETTQSFQPFWAITTQPALDAFSRTNRLAQKVGLSWREVEICSLLHDGLDPNEVSNRLFISKHTVKTYLKRIYRKCGVHSRAQLIALLNQYSGSKYVV</sequence>
<protein>
    <submittedName>
        <fullName evidence="5">Helix-turn-helix transcriptional regulator</fullName>
    </submittedName>
</protein>
<organism evidence="5 6">
    <name type="scientific">Candidatus Nitronauta litoralis</name>
    <dbReference type="NCBI Taxonomy" id="2705533"/>
    <lineage>
        <taxon>Bacteria</taxon>
        <taxon>Pseudomonadati</taxon>
        <taxon>Nitrospinota/Tectimicrobiota group</taxon>
        <taxon>Nitrospinota</taxon>
        <taxon>Nitrospinia</taxon>
        <taxon>Nitrospinales</taxon>
        <taxon>Nitrospinaceae</taxon>
        <taxon>Candidatus Nitronauta</taxon>
    </lineage>
</organism>
<dbReference type="PRINTS" id="PR00038">
    <property type="entry name" value="HTHLUXR"/>
</dbReference>